<protein>
    <submittedName>
        <fullName evidence="1">1857_t:CDS:1</fullName>
    </submittedName>
</protein>
<feature type="non-terminal residue" evidence="1">
    <location>
        <position position="1"/>
    </location>
</feature>
<dbReference type="EMBL" id="CAJVPU010035263">
    <property type="protein sequence ID" value="CAG8727375.1"/>
    <property type="molecule type" value="Genomic_DNA"/>
</dbReference>
<keyword evidence="2" id="KW-1185">Reference proteome</keyword>
<name>A0ACA9PVY1_9GLOM</name>
<reference evidence="1" key="1">
    <citation type="submission" date="2021-06" db="EMBL/GenBank/DDBJ databases">
        <authorList>
            <person name="Kallberg Y."/>
            <person name="Tangrot J."/>
            <person name="Rosling A."/>
        </authorList>
    </citation>
    <scope>NUCLEOTIDE SEQUENCE</scope>
    <source>
        <strain evidence="1">IL203A</strain>
    </source>
</reference>
<evidence type="ECO:0000313" key="2">
    <source>
        <dbReference type="Proteomes" id="UP000789702"/>
    </source>
</evidence>
<proteinExistence type="predicted"/>
<gene>
    <name evidence="1" type="ORF">DHETER_LOCUS13219</name>
</gene>
<evidence type="ECO:0000313" key="1">
    <source>
        <dbReference type="EMBL" id="CAG8727375.1"/>
    </source>
</evidence>
<organism evidence="1 2">
    <name type="scientific">Dentiscutata heterogama</name>
    <dbReference type="NCBI Taxonomy" id="1316150"/>
    <lineage>
        <taxon>Eukaryota</taxon>
        <taxon>Fungi</taxon>
        <taxon>Fungi incertae sedis</taxon>
        <taxon>Mucoromycota</taxon>
        <taxon>Glomeromycotina</taxon>
        <taxon>Glomeromycetes</taxon>
        <taxon>Diversisporales</taxon>
        <taxon>Gigasporaceae</taxon>
        <taxon>Dentiscutata</taxon>
    </lineage>
</organism>
<accession>A0ACA9PVY1</accession>
<sequence>VSLDINNFIQQIEYAESKPVELSEEPTLLQNTLSESIPISSLNFENEIIFCLY</sequence>
<dbReference type="Proteomes" id="UP000789702">
    <property type="component" value="Unassembled WGS sequence"/>
</dbReference>
<comment type="caution">
    <text evidence="1">The sequence shown here is derived from an EMBL/GenBank/DDBJ whole genome shotgun (WGS) entry which is preliminary data.</text>
</comment>